<evidence type="ECO:0000313" key="1">
    <source>
        <dbReference type="EMBL" id="QEN08430.1"/>
    </source>
</evidence>
<accession>A0A5C1QN77</accession>
<gene>
    <name evidence="1" type="ORF">EXM22_10700</name>
</gene>
<name>A0A5C1QN77_9SPIO</name>
<dbReference type="AlphaFoldDB" id="A0A5C1QN77"/>
<dbReference type="EMBL" id="CP036150">
    <property type="protein sequence ID" value="QEN08430.1"/>
    <property type="molecule type" value="Genomic_DNA"/>
</dbReference>
<dbReference type="KEGG" id="ock:EXM22_10700"/>
<proteinExistence type="predicted"/>
<evidence type="ECO:0000313" key="2">
    <source>
        <dbReference type="Proteomes" id="UP000324209"/>
    </source>
</evidence>
<reference evidence="1 2" key="1">
    <citation type="submission" date="2019-02" db="EMBL/GenBank/DDBJ databases">
        <title>Complete Genome Sequence and Methylome Analysis of free living Spirochaetas.</title>
        <authorList>
            <person name="Fomenkov A."/>
            <person name="Dubinina G."/>
            <person name="Leshcheva N."/>
            <person name="Mikheeva N."/>
            <person name="Grabovich M."/>
            <person name="Vincze T."/>
            <person name="Roberts R.J."/>
        </authorList>
    </citation>
    <scope>NUCLEOTIDE SEQUENCE [LARGE SCALE GENOMIC DNA]</scope>
    <source>
        <strain evidence="1 2">K2</strain>
    </source>
</reference>
<dbReference type="OrthoDB" id="361497at2"/>
<dbReference type="RefSeq" id="WP_149486511.1">
    <property type="nucleotide sequence ID" value="NZ_CP036150.1"/>
</dbReference>
<organism evidence="1 2">
    <name type="scientific">Oceanispirochaeta crateris</name>
    <dbReference type="NCBI Taxonomy" id="2518645"/>
    <lineage>
        <taxon>Bacteria</taxon>
        <taxon>Pseudomonadati</taxon>
        <taxon>Spirochaetota</taxon>
        <taxon>Spirochaetia</taxon>
        <taxon>Spirochaetales</taxon>
        <taxon>Spirochaetaceae</taxon>
        <taxon>Oceanispirochaeta</taxon>
    </lineage>
</organism>
<keyword evidence="2" id="KW-1185">Reference proteome</keyword>
<protein>
    <submittedName>
        <fullName evidence="1">Uncharacterized protein</fullName>
    </submittedName>
</protein>
<dbReference type="Proteomes" id="UP000324209">
    <property type="component" value="Chromosome"/>
</dbReference>
<sequence length="66" mass="7929">MKAYTIKGTPERKEILEILRESKEGYQVKITRDRSGWMEERKEFMPKDLFDTCIRTEYLKEVPSSL</sequence>